<feature type="chain" id="PRO_5016334763" description="Lectin-like protein BA14k" evidence="1">
    <location>
        <begin position="24"/>
        <end position="126"/>
    </location>
</feature>
<keyword evidence="3" id="KW-1185">Reference proteome</keyword>
<organism evidence="2 3">
    <name type="scientific">Rhodopseudomonas faecalis</name>
    <dbReference type="NCBI Taxonomy" id="99655"/>
    <lineage>
        <taxon>Bacteria</taxon>
        <taxon>Pseudomonadati</taxon>
        <taxon>Pseudomonadota</taxon>
        <taxon>Alphaproteobacteria</taxon>
        <taxon>Hyphomicrobiales</taxon>
        <taxon>Nitrobacteraceae</taxon>
        <taxon>Rhodopseudomonas</taxon>
    </lineage>
</organism>
<comment type="caution">
    <text evidence="2">The sequence shown here is derived from an EMBL/GenBank/DDBJ whole genome shotgun (WGS) entry which is preliminary data.</text>
</comment>
<evidence type="ECO:0000256" key="1">
    <source>
        <dbReference type="SAM" id="SignalP"/>
    </source>
</evidence>
<protein>
    <recommendedName>
        <fullName evidence="4">Lectin-like protein BA14k</fullName>
    </recommendedName>
</protein>
<evidence type="ECO:0000313" key="3">
    <source>
        <dbReference type="Proteomes" id="UP000248148"/>
    </source>
</evidence>
<feature type="signal peptide" evidence="1">
    <location>
        <begin position="1"/>
        <end position="23"/>
    </location>
</feature>
<dbReference type="RefSeq" id="WP_110779418.1">
    <property type="nucleotide sequence ID" value="NZ_QJTI01000001.1"/>
</dbReference>
<name>A0A318TRC3_9BRAD</name>
<sequence length="126" mass="13603">MKRIGLIVTATVLAVSATSAAFAQQNVARPGWSPNNRPYVSDQQRQAEQRRLAQQGYGFWPGEVAAGVVGGALGAAGAIATAPFGGPYAYYDDRFGYDDRFARRNGFVCQPGTWFQGEDGRTHLCQ</sequence>
<keyword evidence="1" id="KW-0732">Signal</keyword>
<evidence type="ECO:0000313" key="2">
    <source>
        <dbReference type="EMBL" id="PYF05588.1"/>
    </source>
</evidence>
<dbReference type="Proteomes" id="UP000248148">
    <property type="component" value="Unassembled WGS sequence"/>
</dbReference>
<dbReference type="AlphaFoldDB" id="A0A318TRC3"/>
<gene>
    <name evidence="2" type="ORF">BJ122_101333</name>
</gene>
<accession>A0A318TRC3</accession>
<reference evidence="2 3" key="1">
    <citation type="submission" date="2018-06" db="EMBL/GenBank/DDBJ databases">
        <title>Genomic Encyclopedia of Archaeal and Bacterial Type Strains, Phase II (KMG-II): from individual species to whole genera.</title>
        <authorList>
            <person name="Goeker M."/>
        </authorList>
    </citation>
    <scope>NUCLEOTIDE SEQUENCE [LARGE SCALE GENOMIC DNA]</scope>
    <source>
        <strain evidence="2 3">JCM 11668</strain>
    </source>
</reference>
<evidence type="ECO:0008006" key="4">
    <source>
        <dbReference type="Google" id="ProtNLM"/>
    </source>
</evidence>
<proteinExistence type="predicted"/>
<dbReference type="EMBL" id="QJTI01000001">
    <property type="protein sequence ID" value="PYF05588.1"/>
    <property type="molecule type" value="Genomic_DNA"/>
</dbReference>